<protein>
    <submittedName>
        <fullName evidence="2">Uncharacterized protein</fullName>
    </submittedName>
</protein>
<sequence length="153" mass="17549">MMLLSLLIVTQNYSPVKNLFLGIIIVATVVLTLVVSHFYLRSNQLLPQQDFQNTSTTVIGIQPLVLEVNTADDLEKLEGADTVIIWSLKNLSQVFRSIVIDQPLTYEAVMLESCEYFTVLNSKTYSIEDWIYRWIFPALKVLTLKNIDINRHN</sequence>
<keyword evidence="1" id="KW-1133">Transmembrane helix</keyword>
<reference evidence="2" key="1">
    <citation type="submission" date="2021-06" db="EMBL/GenBank/DDBJ databases">
        <authorList>
            <person name="Hodson N. C."/>
            <person name="Mongue J. A."/>
            <person name="Jaron S. K."/>
        </authorList>
    </citation>
    <scope>NUCLEOTIDE SEQUENCE</scope>
</reference>
<keyword evidence="1" id="KW-0472">Membrane</keyword>
<dbReference type="EMBL" id="CAJVCH010401991">
    <property type="protein sequence ID" value="CAG7817737.1"/>
    <property type="molecule type" value="Genomic_DNA"/>
</dbReference>
<comment type="caution">
    <text evidence="2">The sequence shown here is derived from an EMBL/GenBank/DDBJ whole genome shotgun (WGS) entry which is preliminary data.</text>
</comment>
<dbReference type="Proteomes" id="UP000708208">
    <property type="component" value="Unassembled WGS sequence"/>
</dbReference>
<feature type="transmembrane region" description="Helical" evidence="1">
    <location>
        <begin position="20"/>
        <end position="40"/>
    </location>
</feature>
<evidence type="ECO:0000313" key="3">
    <source>
        <dbReference type="Proteomes" id="UP000708208"/>
    </source>
</evidence>
<evidence type="ECO:0000313" key="2">
    <source>
        <dbReference type="EMBL" id="CAG7817737.1"/>
    </source>
</evidence>
<proteinExistence type="predicted"/>
<evidence type="ECO:0000256" key="1">
    <source>
        <dbReference type="SAM" id="Phobius"/>
    </source>
</evidence>
<accession>A0A8J2PC92</accession>
<name>A0A8J2PC92_9HEXA</name>
<feature type="non-terminal residue" evidence="2">
    <location>
        <position position="1"/>
    </location>
</feature>
<organism evidence="2 3">
    <name type="scientific">Allacma fusca</name>
    <dbReference type="NCBI Taxonomy" id="39272"/>
    <lineage>
        <taxon>Eukaryota</taxon>
        <taxon>Metazoa</taxon>
        <taxon>Ecdysozoa</taxon>
        <taxon>Arthropoda</taxon>
        <taxon>Hexapoda</taxon>
        <taxon>Collembola</taxon>
        <taxon>Symphypleona</taxon>
        <taxon>Sminthuridae</taxon>
        <taxon>Allacma</taxon>
    </lineage>
</organism>
<dbReference type="AlphaFoldDB" id="A0A8J2PC92"/>
<keyword evidence="3" id="KW-1185">Reference proteome</keyword>
<keyword evidence="1" id="KW-0812">Transmembrane</keyword>
<gene>
    <name evidence="2" type="ORF">AFUS01_LOCUS28285</name>
</gene>